<organism evidence="1 2">
    <name type="scientific">Apolygus lucorum</name>
    <name type="common">Small green plant bug</name>
    <name type="synonym">Lygocoris lucorum</name>
    <dbReference type="NCBI Taxonomy" id="248454"/>
    <lineage>
        <taxon>Eukaryota</taxon>
        <taxon>Metazoa</taxon>
        <taxon>Ecdysozoa</taxon>
        <taxon>Arthropoda</taxon>
        <taxon>Hexapoda</taxon>
        <taxon>Insecta</taxon>
        <taxon>Pterygota</taxon>
        <taxon>Neoptera</taxon>
        <taxon>Paraneoptera</taxon>
        <taxon>Hemiptera</taxon>
        <taxon>Heteroptera</taxon>
        <taxon>Panheteroptera</taxon>
        <taxon>Cimicomorpha</taxon>
        <taxon>Miridae</taxon>
        <taxon>Mirini</taxon>
        <taxon>Apolygus</taxon>
    </lineage>
</organism>
<sequence length="93" mass="10704">MLLRGGKSTLELVRAVPDRSRRRLLPPPKTRLHWRATTQRQLVPSSDFSAAPSLERVGSAVRIRSKSPFRSRYSVRSERVFICFIFCIIFTVS</sequence>
<reference evidence="1" key="1">
    <citation type="journal article" date="2021" name="Mol. Ecol. Resour.">
        <title>Apolygus lucorum genome provides insights into omnivorousness and mesophyll feeding.</title>
        <authorList>
            <person name="Liu Y."/>
            <person name="Liu H."/>
            <person name="Wang H."/>
            <person name="Huang T."/>
            <person name="Liu B."/>
            <person name="Yang B."/>
            <person name="Yin L."/>
            <person name="Li B."/>
            <person name="Zhang Y."/>
            <person name="Zhang S."/>
            <person name="Jiang F."/>
            <person name="Zhang X."/>
            <person name="Ren Y."/>
            <person name="Wang B."/>
            <person name="Wang S."/>
            <person name="Lu Y."/>
            <person name="Wu K."/>
            <person name="Fan W."/>
            <person name="Wang G."/>
        </authorList>
    </citation>
    <scope>NUCLEOTIDE SEQUENCE</scope>
    <source>
        <strain evidence="1">12Hb</strain>
    </source>
</reference>
<accession>A0A6A4IPP9</accession>
<dbReference type="EMBL" id="WIXP02000002">
    <property type="protein sequence ID" value="KAF6214770.1"/>
    <property type="molecule type" value="Genomic_DNA"/>
</dbReference>
<keyword evidence="2" id="KW-1185">Reference proteome</keyword>
<gene>
    <name evidence="1" type="ORF">GE061_009513</name>
</gene>
<dbReference type="AlphaFoldDB" id="A0A6A4IPP9"/>
<name>A0A6A4IPP9_APOLU</name>
<dbReference type="Proteomes" id="UP000466442">
    <property type="component" value="Unassembled WGS sequence"/>
</dbReference>
<evidence type="ECO:0000313" key="2">
    <source>
        <dbReference type="Proteomes" id="UP000466442"/>
    </source>
</evidence>
<proteinExistence type="predicted"/>
<evidence type="ECO:0000313" key="1">
    <source>
        <dbReference type="EMBL" id="KAF6214770.1"/>
    </source>
</evidence>
<protein>
    <submittedName>
        <fullName evidence="1">Uncharacterized protein</fullName>
    </submittedName>
</protein>
<comment type="caution">
    <text evidence="1">The sequence shown here is derived from an EMBL/GenBank/DDBJ whole genome shotgun (WGS) entry which is preliminary data.</text>
</comment>